<proteinExistence type="inferred from homology"/>
<gene>
    <name evidence="5" type="ORF">EJA05_24930</name>
</gene>
<dbReference type="KEGG" id="pory:EJA05_24930"/>
<dbReference type="Pfam" id="PF00263">
    <property type="entry name" value="Secretin"/>
    <property type="match status" value="1"/>
</dbReference>
<evidence type="ECO:0000259" key="4">
    <source>
        <dbReference type="Pfam" id="PF13629"/>
    </source>
</evidence>
<protein>
    <submittedName>
        <fullName evidence="5">Type II and III secretion system protein family protein</fullName>
    </submittedName>
</protein>
<dbReference type="Pfam" id="PF13629">
    <property type="entry name" value="T2SS-T3SS_pil_N"/>
    <property type="match status" value="1"/>
</dbReference>
<evidence type="ECO:0000256" key="1">
    <source>
        <dbReference type="RuleBase" id="RU004003"/>
    </source>
</evidence>
<keyword evidence="2" id="KW-0732">Signal</keyword>
<dbReference type="Proteomes" id="UP000268230">
    <property type="component" value="Chromosome"/>
</dbReference>
<organism evidence="5 6">
    <name type="scientific">Pseudomonas entomophila</name>
    <dbReference type="NCBI Taxonomy" id="312306"/>
    <lineage>
        <taxon>Bacteria</taxon>
        <taxon>Pseudomonadati</taxon>
        <taxon>Pseudomonadota</taxon>
        <taxon>Gammaproteobacteria</taxon>
        <taxon>Pseudomonadales</taxon>
        <taxon>Pseudomonadaceae</taxon>
        <taxon>Pseudomonas</taxon>
    </lineage>
</organism>
<evidence type="ECO:0000259" key="3">
    <source>
        <dbReference type="Pfam" id="PF00263"/>
    </source>
</evidence>
<dbReference type="InterPro" id="IPR050810">
    <property type="entry name" value="Bact_Secretion_Sys_Channel"/>
</dbReference>
<evidence type="ECO:0000313" key="6">
    <source>
        <dbReference type="Proteomes" id="UP000268230"/>
    </source>
</evidence>
<evidence type="ECO:0000313" key="5">
    <source>
        <dbReference type="EMBL" id="AZL70776.1"/>
    </source>
</evidence>
<accession>A0A3Q8U3M7</accession>
<dbReference type="InterPro" id="IPR001775">
    <property type="entry name" value="GspD/PilQ"/>
</dbReference>
<dbReference type="GO" id="GO:0009306">
    <property type="term" value="P:protein secretion"/>
    <property type="evidence" value="ECO:0007669"/>
    <property type="project" value="InterPro"/>
</dbReference>
<dbReference type="PRINTS" id="PR00811">
    <property type="entry name" value="BCTERIALGSPD"/>
</dbReference>
<comment type="similarity">
    <text evidence="1">Belongs to the bacterial secretin family.</text>
</comment>
<name>A0A3Q8U3M7_9PSED</name>
<dbReference type="InterPro" id="IPR032789">
    <property type="entry name" value="T2SS-T3SS_pil_N"/>
</dbReference>
<feature type="domain" description="Pilus formation protein N-terminal" evidence="4">
    <location>
        <begin position="49"/>
        <end position="110"/>
    </location>
</feature>
<dbReference type="AlphaFoldDB" id="A0A3Q8U3M7"/>
<dbReference type="EMBL" id="CP034338">
    <property type="protein sequence ID" value="AZL70776.1"/>
    <property type="molecule type" value="Genomic_DNA"/>
</dbReference>
<feature type="chain" id="PRO_5018640111" evidence="2">
    <location>
        <begin position="37"/>
        <end position="436"/>
    </location>
</feature>
<evidence type="ECO:0000256" key="2">
    <source>
        <dbReference type="SAM" id="SignalP"/>
    </source>
</evidence>
<reference evidence="5 6" key="1">
    <citation type="submission" date="2018-12" db="EMBL/GenBank/DDBJ databases">
        <authorList>
            <person name="Li S."/>
            <person name="Yang R."/>
            <person name="Chen G."/>
            <person name="Zou L."/>
            <person name="Zhang C."/>
            <person name="Chen Y."/>
            <person name="Liu Z."/>
            <person name="Li Y."/>
            <person name="Yan Y."/>
            <person name="Huang M."/>
            <person name="Chen T."/>
        </authorList>
    </citation>
    <scope>NUCLEOTIDE SEQUENCE [LARGE SCALE GENOMIC DNA]</scope>
    <source>
        <strain evidence="5 6">1257</strain>
    </source>
</reference>
<dbReference type="InterPro" id="IPR004846">
    <property type="entry name" value="T2SS/T3SS_dom"/>
</dbReference>
<dbReference type="GO" id="GO:0015627">
    <property type="term" value="C:type II protein secretion system complex"/>
    <property type="evidence" value="ECO:0007669"/>
    <property type="project" value="TreeGrafter"/>
</dbReference>
<dbReference type="OrthoDB" id="9775455at2"/>
<sequence>MRSSLRSTWRRTPRRSAQRPWLLCLALSLSMPVAQAAGKGCAAFDQLPSVIEMDQGLQQELRLPVAIIRAAVGDPKVADVQPSGERAVLLTSVGQGNTSVMLWTDCAPRPHRAMLFVKGRASADMAEVAQPSAGQDALPIQVQADIRFVEVRRQKYKEAGARLFFKGSNNSLFGSPNTVPNTFVRPDYVPGIQTGTNPVTYADVRPGIPLDNNVFNIVWGGGSSRFLAMINALENSGFAYTLARPSLTVLSGLTASFLAGGEVPIPVPSSGSDNVSIEYKEFGVRLALTPTVVSRNRITLKVAPEVSELDYSNAVTIAGTQVPALSVRRTDTSISLADGESFIISGLVSSNVRSSVDKLPGLGNLPIIGAFFRQSALNREETELLMIVTPHLVQPLAADARLPELPGEALRTYDPSWGRLFFMENGSFEGQGGLSR</sequence>
<feature type="signal peptide" evidence="2">
    <location>
        <begin position="1"/>
        <end position="36"/>
    </location>
</feature>
<dbReference type="PANTHER" id="PTHR30332:SF17">
    <property type="entry name" value="TYPE IV PILIATION SYSTEM PROTEIN DR_0774-RELATED"/>
    <property type="match status" value="1"/>
</dbReference>
<dbReference type="PANTHER" id="PTHR30332">
    <property type="entry name" value="PROBABLE GENERAL SECRETION PATHWAY PROTEIN D"/>
    <property type="match status" value="1"/>
</dbReference>
<feature type="domain" description="Type II/III secretion system secretin-like" evidence="3">
    <location>
        <begin position="232"/>
        <end position="393"/>
    </location>
</feature>